<dbReference type="AlphaFoldDB" id="A0A022RKK3"/>
<dbReference type="InterPro" id="IPR011905">
    <property type="entry name" value="GlrX-like_pln_2"/>
</dbReference>
<evidence type="ECO:0000256" key="4">
    <source>
        <dbReference type="ARBA" id="ARBA00023284"/>
    </source>
</evidence>
<evidence type="ECO:0000259" key="5">
    <source>
        <dbReference type="Pfam" id="PF00462"/>
    </source>
</evidence>
<comment type="similarity">
    <text evidence="2">Belongs to the glutaredoxin family. CC-type subfamily.</text>
</comment>
<dbReference type="GO" id="GO:0005737">
    <property type="term" value="C:cytoplasm"/>
    <property type="evidence" value="ECO:0000318"/>
    <property type="project" value="GO_Central"/>
</dbReference>
<keyword evidence="4" id="KW-0676">Redox-active center</keyword>
<proteinExistence type="inferred from homology"/>
<sequence>MTISTKNSCSIHTRSSASFELTIFFLPSQISYNYFSHFLEKKKNKQEMEKVVKLASENGILIFSKSTCCLCYAVQMLFKELGANPSIYEIDHDPAEGKDIEKALMRMGCSGPLPAVFVSGKLVGSTNEVMSLHLSGSLIPLLKPYQPNMS</sequence>
<name>A0A022RKK3_ERYGU</name>
<dbReference type="FunFam" id="3.40.30.10:FF:000028">
    <property type="entry name" value="Glutaredoxin family protein"/>
    <property type="match status" value="1"/>
</dbReference>
<dbReference type="eggNOG" id="KOG1752">
    <property type="taxonomic scope" value="Eukaryota"/>
</dbReference>
<keyword evidence="7" id="KW-1185">Reference proteome</keyword>
<dbReference type="NCBIfam" id="TIGR02189">
    <property type="entry name" value="GlrX-like_plant"/>
    <property type="match status" value="1"/>
</dbReference>
<dbReference type="Gene3D" id="3.40.30.10">
    <property type="entry name" value="Glutaredoxin"/>
    <property type="match status" value="1"/>
</dbReference>
<gene>
    <name evidence="6" type="ORF">MIMGU_mgv1a015649mg</name>
</gene>
<evidence type="ECO:0000313" key="7">
    <source>
        <dbReference type="Proteomes" id="UP000030748"/>
    </source>
</evidence>
<evidence type="ECO:0000256" key="2">
    <source>
        <dbReference type="ARBA" id="ARBA00007568"/>
    </source>
</evidence>
<dbReference type="PANTHER" id="PTHR10168">
    <property type="entry name" value="GLUTAREDOXIN"/>
    <property type="match status" value="1"/>
</dbReference>
<dbReference type="GO" id="GO:0005634">
    <property type="term" value="C:nucleus"/>
    <property type="evidence" value="ECO:0000318"/>
    <property type="project" value="GO_Central"/>
</dbReference>
<evidence type="ECO:0000256" key="1">
    <source>
        <dbReference type="ARBA" id="ARBA00004496"/>
    </source>
</evidence>
<dbReference type="CDD" id="cd03419">
    <property type="entry name" value="GRX_GRXh_1_2_like"/>
    <property type="match status" value="1"/>
</dbReference>
<dbReference type="EMBL" id="KI630401">
    <property type="protein sequence ID" value="EYU40529.1"/>
    <property type="molecule type" value="Genomic_DNA"/>
</dbReference>
<dbReference type="STRING" id="4155.A0A022RKK3"/>
<dbReference type="InterPro" id="IPR002109">
    <property type="entry name" value="Glutaredoxin"/>
</dbReference>
<accession>A0A022RKK3</accession>
<evidence type="ECO:0000313" key="6">
    <source>
        <dbReference type="EMBL" id="EYU40529.1"/>
    </source>
</evidence>
<organism evidence="6 7">
    <name type="scientific">Erythranthe guttata</name>
    <name type="common">Yellow monkey flower</name>
    <name type="synonym">Mimulus guttatus</name>
    <dbReference type="NCBI Taxonomy" id="4155"/>
    <lineage>
        <taxon>Eukaryota</taxon>
        <taxon>Viridiplantae</taxon>
        <taxon>Streptophyta</taxon>
        <taxon>Embryophyta</taxon>
        <taxon>Tracheophyta</taxon>
        <taxon>Spermatophyta</taxon>
        <taxon>Magnoliopsida</taxon>
        <taxon>eudicotyledons</taxon>
        <taxon>Gunneridae</taxon>
        <taxon>Pentapetalae</taxon>
        <taxon>asterids</taxon>
        <taxon>lamiids</taxon>
        <taxon>Lamiales</taxon>
        <taxon>Phrymaceae</taxon>
        <taxon>Erythranthe</taxon>
    </lineage>
</organism>
<evidence type="ECO:0000256" key="3">
    <source>
        <dbReference type="ARBA" id="ARBA00022490"/>
    </source>
</evidence>
<dbReference type="SUPFAM" id="SSF52833">
    <property type="entry name" value="Thioredoxin-like"/>
    <property type="match status" value="1"/>
</dbReference>
<dbReference type="Proteomes" id="UP000030748">
    <property type="component" value="Unassembled WGS sequence"/>
</dbReference>
<reference evidence="6 7" key="1">
    <citation type="journal article" date="2013" name="Proc. Natl. Acad. Sci. U.S.A.">
        <title>Fine-scale variation in meiotic recombination in Mimulus inferred from population shotgun sequencing.</title>
        <authorList>
            <person name="Hellsten U."/>
            <person name="Wright K.M."/>
            <person name="Jenkins J."/>
            <person name="Shu S."/>
            <person name="Yuan Y."/>
            <person name="Wessler S.R."/>
            <person name="Schmutz J."/>
            <person name="Willis J.H."/>
            <person name="Rokhsar D.S."/>
        </authorList>
    </citation>
    <scope>NUCLEOTIDE SEQUENCE [LARGE SCALE GENOMIC DNA]</scope>
    <source>
        <strain evidence="7">cv. DUN x IM62</strain>
    </source>
</reference>
<feature type="domain" description="Glutaredoxin" evidence="5">
    <location>
        <begin position="60"/>
        <end position="123"/>
    </location>
</feature>
<comment type="subcellular location">
    <subcellularLocation>
        <location evidence="1">Cytoplasm</location>
    </subcellularLocation>
</comment>
<dbReference type="PROSITE" id="PS51354">
    <property type="entry name" value="GLUTAREDOXIN_2"/>
    <property type="match status" value="1"/>
</dbReference>
<keyword evidence="3" id="KW-0963">Cytoplasm</keyword>
<dbReference type="Pfam" id="PF00462">
    <property type="entry name" value="Glutaredoxin"/>
    <property type="match status" value="1"/>
</dbReference>
<dbReference type="InterPro" id="IPR036249">
    <property type="entry name" value="Thioredoxin-like_sf"/>
</dbReference>
<protein>
    <recommendedName>
        <fullName evidence="5">Glutaredoxin domain-containing protein</fullName>
    </recommendedName>
</protein>